<protein>
    <submittedName>
        <fullName evidence="2">Uncharacterized protein</fullName>
    </submittedName>
</protein>
<evidence type="ECO:0000313" key="2">
    <source>
        <dbReference type="EMBL" id="KFM57563.1"/>
    </source>
</evidence>
<sequence length="78" mass="8558">MQIIGWCLAITFSLTALYGATEWNKGSSSTVAEKIAYAGFHRIAWTAGIAWMIISCFTGSGGLVNYILSWKVWIPLGR</sequence>
<proteinExistence type="predicted"/>
<name>A0A087SXH4_STEMI</name>
<evidence type="ECO:0000313" key="3">
    <source>
        <dbReference type="Proteomes" id="UP000054359"/>
    </source>
</evidence>
<keyword evidence="1" id="KW-0812">Transmembrane</keyword>
<feature type="transmembrane region" description="Helical" evidence="1">
    <location>
        <begin position="43"/>
        <end position="68"/>
    </location>
</feature>
<reference evidence="2 3" key="1">
    <citation type="submission" date="2013-11" db="EMBL/GenBank/DDBJ databases">
        <title>Genome sequencing of Stegodyphus mimosarum.</title>
        <authorList>
            <person name="Bechsgaard J."/>
        </authorList>
    </citation>
    <scope>NUCLEOTIDE SEQUENCE [LARGE SCALE GENOMIC DNA]</scope>
</reference>
<keyword evidence="1" id="KW-1133">Transmembrane helix</keyword>
<feature type="non-terminal residue" evidence="2">
    <location>
        <position position="78"/>
    </location>
</feature>
<accession>A0A087SXH4</accession>
<dbReference type="Proteomes" id="UP000054359">
    <property type="component" value="Unassembled WGS sequence"/>
</dbReference>
<gene>
    <name evidence="2" type="ORF">X975_08047</name>
</gene>
<organism evidence="2 3">
    <name type="scientific">Stegodyphus mimosarum</name>
    <name type="common">African social velvet spider</name>
    <dbReference type="NCBI Taxonomy" id="407821"/>
    <lineage>
        <taxon>Eukaryota</taxon>
        <taxon>Metazoa</taxon>
        <taxon>Ecdysozoa</taxon>
        <taxon>Arthropoda</taxon>
        <taxon>Chelicerata</taxon>
        <taxon>Arachnida</taxon>
        <taxon>Araneae</taxon>
        <taxon>Araneomorphae</taxon>
        <taxon>Entelegynae</taxon>
        <taxon>Eresoidea</taxon>
        <taxon>Eresidae</taxon>
        <taxon>Stegodyphus</taxon>
    </lineage>
</organism>
<keyword evidence="3" id="KW-1185">Reference proteome</keyword>
<evidence type="ECO:0000256" key="1">
    <source>
        <dbReference type="SAM" id="Phobius"/>
    </source>
</evidence>
<dbReference type="PANTHER" id="PTHR11161">
    <property type="entry name" value="O-ACYLTRANSFERASE"/>
    <property type="match status" value="1"/>
</dbReference>
<dbReference type="InterPro" id="IPR052728">
    <property type="entry name" value="O2_lipid_transport_reg"/>
</dbReference>
<dbReference type="PANTHER" id="PTHR11161:SF0">
    <property type="entry name" value="O-ACYLTRANSFERASE LIKE PROTEIN"/>
    <property type="match status" value="1"/>
</dbReference>
<dbReference type="AlphaFoldDB" id="A0A087SXH4"/>
<dbReference type="EMBL" id="KK112404">
    <property type="protein sequence ID" value="KFM57563.1"/>
    <property type="molecule type" value="Genomic_DNA"/>
</dbReference>
<dbReference type="OrthoDB" id="6428541at2759"/>
<keyword evidence="1" id="KW-0472">Membrane</keyword>